<dbReference type="EMBL" id="JBCGBO010000006">
    <property type="protein sequence ID" value="KAK9194527.1"/>
    <property type="molecule type" value="Genomic_DNA"/>
</dbReference>
<evidence type="ECO:0000256" key="15">
    <source>
        <dbReference type="PROSITE-ProRule" id="PRU10141"/>
    </source>
</evidence>
<gene>
    <name evidence="18" type="ORF">WN944_005234</name>
</gene>
<keyword evidence="10 16" id="KW-1133">Transmembrane helix</keyword>
<comment type="caution">
    <text evidence="18">The sequence shown here is derived from an EMBL/GenBank/DDBJ whole genome shotgun (WGS) entry which is preliminary data.</text>
</comment>
<dbReference type="GO" id="GO:0016020">
    <property type="term" value="C:membrane"/>
    <property type="evidence" value="ECO:0007669"/>
    <property type="project" value="UniProtKB-SubCell"/>
</dbReference>
<dbReference type="InterPro" id="IPR008271">
    <property type="entry name" value="Ser/Thr_kinase_AS"/>
</dbReference>
<dbReference type="PROSITE" id="PS00108">
    <property type="entry name" value="PROTEIN_KINASE_ST"/>
    <property type="match status" value="1"/>
</dbReference>
<dbReference type="GO" id="GO:0030247">
    <property type="term" value="F:polysaccharide binding"/>
    <property type="evidence" value="ECO:0007669"/>
    <property type="project" value="InterPro"/>
</dbReference>
<keyword evidence="19" id="KW-1185">Reference proteome</keyword>
<evidence type="ECO:0000256" key="5">
    <source>
        <dbReference type="ARBA" id="ARBA00022692"/>
    </source>
</evidence>
<dbReference type="PROSITE" id="PS50011">
    <property type="entry name" value="PROTEIN_KINASE_DOM"/>
    <property type="match status" value="1"/>
</dbReference>
<dbReference type="InterPro" id="IPR032872">
    <property type="entry name" value="WAK_assoc_C"/>
</dbReference>
<dbReference type="InterPro" id="IPR045874">
    <property type="entry name" value="LRK10/LRL21-25-like"/>
</dbReference>
<feature type="domain" description="Protein kinase" evidence="17">
    <location>
        <begin position="402"/>
        <end position="674"/>
    </location>
</feature>
<evidence type="ECO:0000256" key="1">
    <source>
        <dbReference type="ARBA" id="ARBA00004479"/>
    </source>
</evidence>
<comment type="subcellular location">
    <subcellularLocation>
        <location evidence="1">Membrane</location>
        <topology evidence="1">Single-pass type I membrane protein</topology>
    </subcellularLocation>
</comment>
<comment type="catalytic activity">
    <reaction evidence="14">
        <text>L-seryl-[protein] + ATP = O-phospho-L-seryl-[protein] + ADP + H(+)</text>
        <dbReference type="Rhea" id="RHEA:17989"/>
        <dbReference type="Rhea" id="RHEA-COMP:9863"/>
        <dbReference type="Rhea" id="RHEA-COMP:11604"/>
        <dbReference type="ChEBI" id="CHEBI:15378"/>
        <dbReference type="ChEBI" id="CHEBI:29999"/>
        <dbReference type="ChEBI" id="CHEBI:30616"/>
        <dbReference type="ChEBI" id="CHEBI:83421"/>
        <dbReference type="ChEBI" id="CHEBI:456216"/>
        <dbReference type="EC" id="2.7.11.1"/>
    </reaction>
</comment>
<dbReference type="SMART" id="SM00220">
    <property type="entry name" value="S_TKc"/>
    <property type="match status" value="1"/>
</dbReference>
<dbReference type="InterPro" id="IPR011009">
    <property type="entry name" value="Kinase-like_dom_sf"/>
</dbReference>
<evidence type="ECO:0000256" key="9">
    <source>
        <dbReference type="ARBA" id="ARBA00022840"/>
    </source>
</evidence>
<dbReference type="InterPro" id="IPR017441">
    <property type="entry name" value="Protein_kinase_ATP_BS"/>
</dbReference>
<evidence type="ECO:0000313" key="19">
    <source>
        <dbReference type="Proteomes" id="UP001428341"/>
    </source>
</evidence>
<evidence type="ECO:0000256" key="4">
    <source>
        <dbReference type="ARBA" id="ARBA00022679"/>
    </source>
</evidence>
<keyword evidence="9 15" id="KW-0067">ATP-binding</keyword>
<protein>
    <recommendedName>
        <fullName evidence="2">non-specific serine/threonine protein kinase</fullName>
        <ecNumber evidence="2">2.7.11.1</ecNumber>
    </recommendedName>
</protein>
<keyword evidence="4" id="KW-0808">Transferase</keyword>
<dbReference type="FunFam" id="1.10.510.10:FF:000590">
    <property type="entry name" value="PR5-like receptor kinase"/>
    <property type="match status" value="1"/>
</dbReference>
<keyword evidence="8" id="KW-0418">Kinase</keyword>
<evidence type="ECO:0000256" key="3">
    <source>
        <dbReference type="ARBA" id="ARBA00022527"/>
    </source>
</evidence>
<evidence type="ECO:0000256" key="8">
    <source>
        <dbReference type="ARBA" id="ARBA00022777"/>
    </source>
</evidence>
<sequence>MHKVLEVSEGSIENLKIPPMSALSSPRRSAQQSSLASLSTELASQESALSYTSIAFSLKMDLHFSSRLCLFFFMITIHLVHFPTHVSAKDVQNLNCSAPFHCANLRNIGYPFWGSNRPEYCGYPGFELDCAGDVPKITIMDRAYKVLHINNESRRINVAREDYWDYNCPANLSNSSLNFSIFNYASDTRNLTLYYSCPASFMNNISGILLPNRFNCSIDGKNSNNYYFSWDSNSFNSSISSAIGAYFRSCANSVVIPVWQSTLRYMVNNLNSVNLTCALRVGFGLQWHANNRLCEECEQSNGNCGYIAKTGEFICYCPNGAYSSSCHSRTGSFLNKKRKIYVGIAASVLGTMVILGILLIVIQALIKKKTREDDRNVEAFIRNHESLAPKRYSYSDVKRMTKSFRDKLGQGGYGEVYKGELPDGQLVAVKVLKNSRCNGEEFINEVASISRTSHVNIVTFLGFCYENKKNALIYELMPNGSLDKFIHNDRNIKLEWKTMYQIAIGIARGLEYLHRGCQVRIVYFDIKPQNILLDEDFCPKKSDFGLAKQAQKKESAISMLHARGTIGYIAPEVYSRRFGGVSHKSDVYSYGMMIIEMVGCTKNLDDEVTDTSICHNLIYERIEPGNDFQFDGVATEEEKKIAKMMILVGFWCIQTNPSERPSMHKVLEMLEGSIENLQIPPKPSLFSAT</sequence>
<evidence type="ECO:0000256" key="16">
    <source>
        <dbReference type="SAM" id="Phobius"/>
    </source>
</evidence>
<accession>A0AAP0M4L5</accession>
<evidence type="ECO:0000256" key="6">
    <source>
        <dbReference type="ARBA" id="ARBA00022729"/>
    </source>
</evidence>
<dbReference type="SUPFAM" id="SSF56112">
    <property type="entry name" value="Protein kinase-like (PK-like)"/>
    <property type="match status" value="1"/>
</dbReference>
<organism evidence="18 19">
    <name type="scientific">Citrus x changshan-huyou</name>
    <dbReference type="NCBI Taxonomy" id="2935761"/>
    <lineage>
        <taxon>Eukaryota</taxon>
        <taxon>Viridiplantae</taxon>
        <taxon>Streptophyta</taxon>
        <taxon>Embryophyta</taxon>
        <taxon>Tracheophyta</taxon>
        <taxon>Spermatophyta</taxon>
        <taxon>Magnoliopsida</taxon>
        <taxon>eudicotyledons</taxon>
        <taxon>Gunneridae</taxon>
        <taxon>Pentapetalae</taxon>
        <taxon>rosids</taxon>
        <taxon>malvids</taxon>
        <taxon>Sapindales</taxon>
        <taxon>Rutaceae</taxon>
        <taxon>Aurantioideae</taxon>
        <taxon>Citrus</taxon>
    </lineage>
</organism>
<dbReference type="FunFam" id="3.30.200.20:FF:000178">
    <property type="entry name" value="serine/threonine-protein kinase PBS1-like"/>
    <property type="match status" value="1"/>
</dbReference>
<keyword evidence="6" id="KW-0732">Signal</keyword>
<proteinExistence type="predicted"/>
<evidence type="ECO:0000256" key="2">
    <source>
        <dbReference type="ARBA" id="ARBA00012513"/>
    </source>
</evidence>
<dbReference type="Gene3D" id="3.30.200.20">
    <property type="entry name" value="Phosphorylase Kinase, domain 1"/>
    <property type="match status" value="1"/>
</dbReference>
<dbReference type="Pfam" id="PF00069">
    <property type="entry name" value="Pkinase"/>
    <property type="match status" value="1"/>
</dbReference>
<dbReference type="Proteomes" id="UP001428341">
    <property type="component" value="Unassembled WGS sequence"/>
</dbReference>
<evidence type="ECO:0000256" key="10">
    <source>
        <dbReference type="ARBA" id="ARBA00022989"/>
    </source>
</evidence>
<evidence type="ECO:0000313" key="18">
    <source>
        <dbReference type="EMBL" id="KAK9194527.1"/>
    </source>
</evidence>
<keyword evidence="5 16" id="KW-0812">Transmembrane</keyword>
<reference evidence="18 19" key="1">
    <citation type="submission" date="2024-05" db="EMBL/GenBank/DDBJ databases">
        <title>Haplotype-resolved chromosome-level genome assembly of Huyou (Citrus changshanensis).</title>
        <authorList>
            <person name="Miao C."/>
            <person name="Chen W."/>
            <person name="Wu Y."/>
            <person name="Wang L."/>
            <person name="Zhao S."/>
            <person name="Grierson D."/>
            <person name="Xu C."/>
            <person name="Chen K."/>
        </authorList>
    </citation>
    <scope>NUCLEOTIDE SEQUENCE [LARGE SCALE GENOMIC DNA]</scope>
    <source>
        <strain evidence="18">01-14</strain>
        <tissue evidence="18">Leaf</tissue>
    </source>
</reference>
<dbReference type="PANTHER" id="PTHR27009">
    <property type="entry name" value="RUST RESISTANCE KINASE LR10-RELATED"/>
    <property type="match status" value="1"/>
</dbReference>
<dbReference type="Pfam" id="PF13947">
    <property type="entry name" value="GUB_WAK_bind"/>
    <property type="match status" value="1"/>
</dbReference>
<comment type="catalytic activity">
    <reaction evidence="13">
        <text>L-threonyl-[protein] + ATP = O-phospho-L-threonyl-[protein] + ADP + H(+)</text>
        <dbReference type="Rhea" id="RHEA:46608"/>
        <dbReference type="Rhea" id="RHEA-COMP:11060"/>
        <dbReference type="Rhea" id="RHEA-COMP:11605"/>
        <dbReference type="ChEBI" id="CHEBI:15378"/>
        <dbReference type="ChEBI" id="CHEBI:30013"/>
        <dbReference type="ChEBI" id="CHEBI:30616"/>
        <dbReference type="ChEBI" id="CHEBI:61977"/>
        <dbReference type="ChEBI" id="CHEBI:456216"/>
        <dbReference type="EC" id="2.7.11.1"/>
    </reaction>
</comment>
<evidence type="ECO:0000256" key="11">
    <source>
        <dbReference type="ARBA" id="ARBA00023136"/>
    </source>
</evidence>
<keyword evidence="12" id="KW-0325">Glycoprotein</keyword>
<dbReference type="InterPro" id="IPR000719">
    <property type="entry name" value="Prot_kinase_dom"/>
</dbReference>
<evidence type="ECO:0000259" key="17">
    <source>
        <dbReference type="PROSITE" id="PS50011"/>
    </source>
</evidence>
<evidence type="ECO:0000256" key="13">
    <source>
        <dbReference type="ARBA" id="ARBA00047899"/>
    </source>
</evidence>
<evidence type="ECO:0000256" key="12">
    <source>
        <dbReference type="ARBA" id="ARBA00023180"/>
    </source>
</evidence>
<dbReference type="PROSITE" id="PS00107">
    <property type="entry name" value="PROTEIN_KINASE_ATP"/>
    <property type="match status" value="1"/>
</dbReference>
<evidence type="ECO:0000256" key="7">
    <source>
        <dbReference type="ARBA" id="ARBA00022741"/>
    </source>
</evidence>
<dbReference type="Gene3D" id="1.10.510.10">
    <property type="entry name" value="Transferase(Phosphotransferase) domain 1"/>
    <property type="match status" value="1"/>
</dbReference>
<dbReference type="Pfam" id="PF14380">
    <property type="entry name" value="WAK_assoc"/>
    <property type="match status" value="1"/>
</dbReference>
<dbReference type="GO" id="GO:0005524">
    <property type="term" value="F:ATP binding"/>
    <property type="evidence" value="ECO:0007669"/>
    <property type="project" value="UniProtKB-UniRule"/>
</dbReference>
<feature type="binding site" evidence="15">
    <location>
        <position position="430"/>
    </location>
    <ligand>
        <name>ATP</name>
        <dbReference type="ChEBI" id="CHEBI:30616"/>
    </ligand>
</feature>
<feature type="transmembrane region" description="Helical" evidence="16">
    <location>
        <begin position="340"/>
        <end position="366"/>
    </location>
</feature>
<keyword evidence="11 16" id="KW-0472">Membrane</keyword>
<dbReference type="GO" id="GO:0004674">
    <property type="term" value="F:protein serine/threonine kinase activity"/>
    <property type="evidence" value="ECO:0007669"/>
    <property type="project" value="UniProtKB-KW"/>
</dbReference>
<dbReference type="InterPro" id="IPR025287">
    <property type="entry name" value="WAK_GUB"/>
</dbReference>
<evidence type="ECO:0000256" key="14">
    <source>
        <dbReference type="ARBA" id="ARBA00048679"/>
    </source>
</evidence>
<name>A0AAP0M4L5_9ROSI</name>
<keyword evidence="3" id="KW-0723">Serine/threonine-protein kinase</keyword>
<dbReference type="AlphaFoldDB" id="A0AAP0M4L5"/>
<dbReference type="EC" id="2.7.11.1" evidence="2"/>
<keyword evidence="7 15" id="KW-0547">Nucleotide-binding</keyword>